<dbReference type="AlphaFoldDB" id="G0RXF2"/>
<proteinExistence type="predicted"/>
<gene>
    <name evidence="2" type="ORF">TRIREDRAFT_112580</name>
</gene>
<dbReference type="Gene3D" id="2.40.40.10">
    <property type="entry name" value="RlpA-like domain"/>
    <property type="match status" value="1"/>
</dbReference>
<dbReference type="HOGENOM" id="CLU_811484_0_0_1"/>
<dbReference type="EMBL" id="GL985100">
    <property type="protein sequence ID" value="EGR44157.1"/>
    <property type="molecule type" value="Genomic_DNA"/>
</dbReference>
<keyword evidence="3" id="KW-1185">Reference proteome</keyword>
<protein>
    <submittedName>
        <fullName evidence="2">Predicted protein</fullName>
    </submittedName>
</protein>
<dbReference type="eggNOG" id="ENOG502SNFG">
    <property type="taxonomic scope" value="Eukaryota"/>
</dbReference>
<dbReference type="RefSeq" id="XP_006969920.1">
    <property type="nucleotide sequence ID" value="XM_006969858.1"/>
</dbReference>
<dbReference type="VEuPathDB" id="FungiDB:TRIREDRAFT_112580"/>
<sequence length="342" mass="38453">MTYRYGRTDKQRGYCAFVWRKALSPTEDVFPLSLLLRVFALVSMHHRFNSLHIRYWTQVKNLFMQDIKGRDFVISPGEPELRIYHKAENFYKDIRGYEAIVWSISRAFATTTELNWPNRASLSLPNKVAPLIPSTGHYAPLENSFIKMKSQFFTSVGIFAASAFAQAVIDSGTGFGTYYYDIEQVEACGTSFANQNLGFVECNFSTGLSLNEIDSNYLVAMNHTQIAGNLAEYCGKRVVVTVNGVKSDLPLFIGDGCQRCGTGSRTNTVWNPNGAPGLDFSYTVLSELNSNACFAGHIDISWEIVDETLYDFDTNAPGQPTGPVNQRRSVSQRSERTTRRRR</sequence>
<dbReference type="GeneID" id="18482608"/>
<dbReference type="KEGG" id="tre:TRIREDRAFT_112580"/>
<evidence type="ECO:0000256" key="1">
    <source>
        <dbReference type="SAM" id="MobiDB-lite"/>
    </source>
</evidence>
<name>G0RXF2_HYPJQ</name>
<dbReference type="STRING" id="431241.G0RXF2"/>
<accession>G0RXF2</accession>
<evidence type="ECO:0000313" key="2">
    <source>
        <dbReference type="EMBL" id="EGR44157.1"/>
    </source>
</evidence>
<dbReference type="SUPFAM" id="SSF50685">
    <property type="entry name" value="Barwin-like endoglucanases"/>
    <property type="match status" value="1"/>
</dbReference>
<dbReference type="Proteomes" id="UP000008984">
    <property type="component" value="Unassembled WGS sequence"/>
</dbReference>
<feature type="compositionally biased region" description="Basic and acidic residues" evidence="1">
    <location>
        <begin position="333"/>
        <end position="342"/>
    </location>
</feature>
<evidence type="ECO:0000313" key="3">
    <source>
        <dbReference type="Proteomes" id="UP000008984"/>
    </source>
</evidence>
<dbReference type="OrthoDB" id="2564987at2759"/>
<reference evidence="2 3" key="1">
    <citation type="journal article" date="2008" name="Nat. Biotechnol.">
        <title>Genome sequencing and analysis of the biomass-degrading fungus Trichoderma reesei (syn. Hypocrea jecorina).</title>
        <authorList>
            <person name="Martinez D."/>
            <person name="Berka R.M."/>
            <person name="Henrissat B."/>
            <person name="Saloheimo M."/>
            <person name="Arvas M."/>
            <person name="Baker S.E."/>
            <person name="Chapman J."/>
            <person name="Chertkov O."/>
            <person name="Coutinho P.M."/>
            <person name="Cullen D."/>
            <person name="Danchin E.G."/>
            <person name="Grigoriev I.V."/>
            <person name="Harris P."/>
            <person name="Jackson M."/>
            <person name="Kubicek C.P."/>
            <person name="Han C.S."/>
            <person name="Ho I."/>
            <person name="Larrondo L.F."/>
            <person name="de Leon A.L."/>
            <person name="Magnuson J.K."/>
            <person name="Merino S."/>
            <person name="Misra M."/>
            <person name="Nelson B."/>
            <person name="Putnam N."/>
            <person name="Robbertse B."/>
            <person name="Salamov A.A."/>
            <person name="Schmoll M."/>
            <person name="Terry A."/>
            <person name="Thayer N."/>
            <person name="Westerholm-Parvinen A."/>
            <person name="Schoch C.L."/>
            <person name="Yao J."/>
            <person name="Barabote R."/>
            <person name="Nelson M.A."/>
            <person name="Detter C."/>
            <person name="Bruce D."/>
            <person name="Kuske C.R."/>
            <person name="Xie G."/>
            <person name="Richardson P."/>
            <person name="Rokhsar D.S."/>
            <person name="Lucas S.M."/>
            <person name="Rubin E.M."/>
            <person name="Dunn-Coleman N."/>
            <person name="Ward M."/>
            <person name="Brettin T.S."/>
        </authorList>
    </citation>
    <scope>NUCLEOTIDE SEQUENCE [LARGE SCALE GENOMIC DNA]</scope>
    <source>
        <strain evidence="2 3">QM6a</strain>
    </source>
</reference>
<dbReference type="CDD" id="cd22191">
    <property type="entry name" value="DPBB_RlpA_EXP_N-like"/>
    <property type="match status" value="1"/>
</dbReference>
<dbReference type="InterPro" id="IPR036908">
    <property type="entry name" value="RlpA-like_sf"/>
</dbReference>
<organism evidence="3">
    <name type="scientific">Hypocrea jecorina (strain QM6a)</name>
    <name type="common">Trichoderma reesei</name>
    <dbReference type="NCBI Taxonomy" id="431241"/>
    <lineage>
        <taxon>Eukaryota</taxon>
        <taxon>Fungi</taxon>
        <taxon>Dikarya</taxon>
        <taxon>Ascomycota</taxon>
        <taxon>Pezizomycotina</taxon>
        <taxon>Sordariomycetes</taxon>
        <taxon>Hypocreomycetidae</taxon>
        <taxon>Hypocreales</taxon>
        <taxon>Hypocreaceae</taxon>
        <taxon>Trichoderma</taxon>
    </lineage>
</organism>
<feature type="region of interest" description="Disordered" evidence="1">
    <location>
        <begin position="313"/>
        <end position="342"/>
    </location>
</feature>